<proteinExistence type="inferred from homology"/>
<protein>
    <submittedName>
        <fullName evidence="3">Transcriptional regulator, Spx/MgsR family</fullName>
    </submittedName>
</protein>
<dbReference type="EMBL" id="FZOY01000002">
    <property type="protein sequence ID" value="SNS57258.1"/>
    <property type="molecule type" value="Genomic_DNA"/>
</dbReference>
<dbReference type="PANTHER" id="PTHR30041:SF8">
    <property type="entry name" value="PROTEIN YFFB"/>
    <property type="match status" value="1"/>
</dbReference>
<dbReference type="Proteomes" id="UP000198426">
    <property type="component" value="Unassembled WGS sequence"/>
</dbReference>
<dbReference type="InterPro" id="IPR036249">
    <property type="entry name" value="Thioredoxin-like_sf"/>
</dbReference>
<gene>
    <name evidence="3" type="ORF">SAMN05421757_102714</name>
</gene>
<sequence>MILFGIPTCDTCRKARKALEAAGHAVTFRDIRQEPLTSDEWEPLITAFGDALINRRSTTWRELSEAERACGVSELLAAHPTLMKRPVVQEGNRLTLGWDEATRAEWNV</sequence>
<dbReference type="PANTHER" id="PTHR30041">
    <property type="entry name" value="ARSENATE REDUCTASE"/>
    <property type="match status" value="1"/>
</dbReference>
<dbReference type="Gene3D" id="3.40.30.10">
    <property type="entry name" value="Glutaredoxin"/>
    <property type="match status" value="1"/>
</dbReference>
<accession>A0A239FKZ4</accession>
<dbReference type="InterPro" id="IPR006660">
    <property type="entry name" value="Arsenate_reductase-like"/>
</dbReference>
<keyword evidence="4" id="KW-1185">Reference proteome</keyword>
<dbReference type="SUPFAM" id="SSF52833">
    <property type="entry name" value="Thioredoxin-like"/>
    <property type="match status" value="1"/>
</dbReference>
<evidence type="ECO:0000313" key="3">
    <source>
        <dbReference type="EMBL" id="SNS57258.1"/>
    </source>
</evidence>
<comment type="similarity">
    <text evidence="1 2">Belongs to the ArsC family.</text>
</comment>
<dbReference type="Pfam" id="PF03960">
    <property type="entry name" value="ArsC"/>
    <property type="match status" value="1"/>
</dbReference>
<dbReference type="PROSITE" id="PS51353">
    <property type="entry name" value="ARSC"/>
    <property type="match status" value="1"/>
</dbReference>
<dbReference type="RefSeq" id="WP_089232421.1">
    <property type="nucleotide sequence ID" value="NZ_FZOY01000002.1"/>
</dbReference>
<dbReference type="OrthoDB" id="9803749at2"/>
<evidence type="ECO:0000256" key="2">
    <source>
        <dbReference type="PROSITE-ProRule" id="PRU01282"/>
    </source>
</evidence>
<evidence type="ECO:0000256" key="1">
    <source>
        <dbReference type="ARBA" id="ARBA00007198"/>
    </source>
</evidence>
<dbReference type="AlphaFoldDB" id="A0A239FKZ4"/>
<organism evidence="3 4">
    <name type="scientific">Tropicimonas sediminicola</name>
    <dbReference type="NCBI Taxonomy" id="1031541"/>
    <lineage>
        <taxon>Bacteria</taxon>
        <taxon>Pseudomonadati</taxon>
        <taxon>Pseudomonadota</taxon>
        <taxon>Alphaproteobacteria</taxon>
        <taxon>Rhodobacterales</taxon>
        <taxon>Roseobacteraceae</taxon>
        <taxon>Tropicimonas</taxon>
    </lineage>
</organism>
<reference evidence="3 4" key="1">
    <citation type="submission" date="2017-06" db="EMBL/GenBank/DDBJ databases">
        <authorList>
            <person name="Kim H.J."/>
            <person name="Triplett B.A."/>
        </authorList>
    </citation>
    <scope>NUCLEOTIDE SEQUENCE [LARGE SCALE GENOMIC DNA]</scope>
    <source>
        <strain evidence="3 4">DSM 29339</strain>
    </source>
</reference>
<evidence type="ECO:0000313" key="4">
    <source>
        <dbReference type="Proteomes" id="UP000198426"/>
    </source>
</evidence>
<name>A0A239FKZ4_9RHOB</name>